<proteinExistence type="predicted"/>
<reference evidence="7 8" key="1">
    <citation type="journal article" date="2006" name="Science">
        <title>The genome of black cottonwood, Populus trichocarpa (Torr. &amp; Gray).</title>
        <authorList>
            <person name="Tuskan G.A."/>
            <person name="Difazio S."/>
            <person name="Jansson S."/>
            <person name="Bohlmann J."/>
            <person name="Grigoriev I."/>
            <person name="Hellsten U."/>
            <person name="Putnam N."/>
            <person name="Ralph S."/>
            <person name="Rombauts S."/>
            <person name="Salamov A."/>
            <person name="Schein J."/>
            <person name="Sterck L."/>
            <person name="Aerts A."/>
            <person name="Bhalerao R.R."/>
            <person name="Bhalerao R.P."/>
            <person name="Blaudez D."/>
            <person name="Boerjan W."/>
            <person name="Brun A."/>
            <person name="Brunner A."/>
            <person name="Busov V."/>
            <person name="Campbell M."/>
            <person name="Carlson J."/>
            <person name="Chalot M."/>
            <person name="Chapman J."/>
            <person name="Chen G.L."/>
            <person name="Cooper D."/>
            <person name="Coutinho P.M."/>
            <person name="Couturier J."/>
            <person name="Covert S."/>
            <person name="Cronk Q."/>
            <person name="Cunningham R."/>
            <person name="Davis J."/>
            <person name="Degroeve S."/>
            <person name="Dejardin A."/>
            <person name="Depamphilis C."/>
            <person name="Detter J."/>
            <person name="Dirks B."/>
            <person name="Dubchak I."/>
            <person name="Duplessis S."/>
            <person name="Ehlting J."/>
            <person name="Ellis B."/>
            <person name="Gendler K."/>
            <person name="Goodstein D."/>
            <person name="Gribskov M."/>
            <person name="Grimwood J."/>
            <person name="Groover A."/>
            <person name="Gunter L."/>
            <person name="Hamberger B."/>
            <person name="Heinze B."/>
            <person name="Helariutta Y."/>
            <person name="Henrissat B."/>
            <person name="Holligan D."/>
            <person name="Holt R."/>
            <person name="Huang W."/>
            <person name="Islam-Faridi N."/>
            <person name="Jones S."/>
            <person name="Jones-Rhoades M."/>
            <person name="Jorgensen R."/>
            <person name="Joshi C."/>
            <person name="Kangasjarvi J."/>
            <person name="Karlsson J."/>
            <person name="Kelleher C."/>
            <person name="Kirkpatrick R."/>
            <person name="Kirst M."/>
            <person name="Kohler A."/>
            <person name="Kalluri U."/>
            <person name="Larimer F."/>
            <person name="Leebens-Mack J."/>
            <person name="Leple J.C."/>
            <person name="Locascio P."/>
            <person name="Lou Y."/>
            <person name="Lucas S."/>
            <person name="Martin F."/>
            <person name="Montanini B."/>
            <person name="Napoli C."/>
            <person name="Nelson D.R."/>
            <person name="Nelson C."/>
            <person name="Nieminen K."/>
            <person name="Nilsson O."/>
            <person name="Pereda V."/>
            <person name="Peter G."/>
            <person name="Philippe R."/>
            <person name="Pilate G."/>
            <person name="Poliakov A."/>
            <person name="Razumovskaya J."/>
            <person name="Richardson P."/>
            <person name="Rinaldi C."/>
            <person name="Ritland K."/>
            <person name="Rouze P."/>
            <person name="Ryaboy D."/>
            <person name="Schmutz J."/>
            <person name="Schrader J."/>
            <person name="Segerman B."/>
            <person name="Shin H."/>
            <person name="Siddiqui A."/>
            <person name="Sterky F."/>
            <person name="Terry A."/>
            <person name="Tsai C.J."/>
            <person name="Uberbacher E."/>
            <person name="Unneberg P."/>
            <person name="Vahala J."/>
            <person name="Wall K."/>
            <person name="Wessler S."/>
            <person name="Yang G."/>
            <person name="Yin T."/>
            <person name="Douglas C."/>
            <person name="Marra M."/>
            <person name="Sandberg G."/>
            <person name="Van de Peer Y."/>
            <person name="Rokhsar D."/>
        </authorList>
    </citation>
    <scope>NUCLEOTIDE SEQUENCE [LARGE SCALE GENOMIC DNA]</scope>
    <source>
        <strain evidence="8">cv. Nisqually</strain>
    </source>
</reference>
<keyword evidence="3" id="KW-0238">DNA-binding</keyword>
<dbReference type="GO" id="GO:0006355">
    <property type="term" value="P:regulation of DNA-templated transcription"/>
    <property type="evidence" value="ECO:0007669"/>
    <property type="project" value="InterPro"/>
</dbReference>
<dbReference type="OMA" id="MDQMVGL"/>
<evidence type="ECO:0000256" key="2">
    <source>
        <dbReference type="ARBA" id="ARBA00023015"/>
    </source>
</evidence>
<dbReference type="Proteomes" id="UP000006729">
    <property type="component" value="Chromosome 11"/>
</dbReference>
<keyword evidence="8" id="KW-1185">Reference proteome</keyword>
<keyword evidence="4" id="KW-0804">Transcription</keyword>
<dbReference type="PROSITE" id="PS51005">
    <property type="entry name" value="NAC"/>
    <property type="match status" value="1"/>
</dbReference>
<keyword evidence="5" id="KW-0539">Nucleus</keyword>
<dbReference type="HOGENOM" id="CLU_035664_8_5_1"/>
<evidence type="ECO:0000256" key="3">
    <source>
        <dbReference type="ARBA" id="ARBA00023125"/>
    </source>
</evidence>
<dbReference type="InterPro" id="IPR003441">
    <property type="entry name" value="NAC-dom"/>
</dbReference>
<dbReference type="GO" id="GO:0003677">
    <property type="term" value="F:DNA binding"/>
    <property type="evidence" value="ECO:0007669"/>
    <property type="project" value="UniProtKB-KW"/>
</dbReference>
<evidence type="ECO:0000256" key="5">
    <source>
        <dbReference type="ARBA" id="ARBA00023242"/>
    </source>
</evidence>
<dbReference type="FunFam" id="2.170.150.80:FF:000008">
    <property type="entry name" value="NAC domain-containing protein 72-like"/>
    <property type="match status" value="1"/>
</dbReference>
<evidence type="ECO:0000313" key="7">
    <source>
        <dbReference type="EMBL" id="PNT12007.2"/>
    </source>
</evidence>
<dbReference type="PANTHER" id="PTHR31744:SF233">
    <property type="entry name" value="NAC DOMAIN-CONTAINING PROTEIN 72-LIKE"/>
    <property type="match status" value="1"/>
</dbReference>
<dbReference type="STRING" id="3694.B9I146"/>
<evidence type="ECO:0000256" key="1">
    <source>
        <dbReference type="ARBA" id="ARBA00004123"/>
    </source>
</evidence>
<dbReference type="SUPFAM" id="SSF101941">
    <property type="entry name" value="NAC domain"/>
    <property type="match status" value="1"/>
</dbReference>
<dbReference type="PANTHER" id="PTHR31744">
    <property type="entry name" value="PROTEIN CUP-SHAPED COTYLEDON 2-RELATED"/>
    <property type="match status" value="1"/>
</dbReference>
<organism evidence="7 8">
    <name type="scientific">Populus trichocarpa</name>
    <name type="common">Western balsam poplar</name>
    <name type="synonym">Populus balsamifera subsp. trichocarpa</name>
    <dbReference type="NCBI Taxonomy" id="3694"/>
    <lineage>
        <taxon>Eukaryota</taxon>
        <taxon>Viridiplantae</taxon>
        <taxon>Streptophyta</taxon>
        <taxon>Embryophyta</taxon>
        <taxon>Tracheophyta</taxon>
        <taxon>Spermatophyta</taxon>
        <taxon>Magnoliopsida</taxon>
        <taxon>eudicotyledons</taxon>
        <taxon>Gunneridae</taxon>
        <taxon>Pentapetalae</taxon>
        <taxon>rosids</taxon>
        <taxon>fabids</taxon>
        <taxon>Malpighiales</taxon>
        <taxon>Salicaceae</taxon>
        <taxon>Saliceae</taxon>
        <taxon>Populus</taxon>
    </lineage>
</organism>
<dbReference type="InterPro" id="IPR036093">
    <property type="entry name" value="NAC_dom_sf"/>
</dbReference>
<accession>B9I146</accession>
<sequence length="341" mass="38688">MNRMTMCSPELLPGFRFHPTDQELIIHYLRKKVSSSNLEVVIIADVDIYKFNPWELPGKALFGESEWFFFSPRDRKYPNGARPNRAAGSGYWKATGTDKPILTSNGSQCLGVKKALVFYKGRPPKGIKTSWLMLEYRLLDDTHHLHRLRGSMRLDDWVLCRVRQKSNTRPQNGDDHRSNFSSFSPFTSLRCLQGQEIFKKGNTLKDYYYDLQPCLMAPAESEEAAEQGQVEFQEASPEYTISGSDSSSHPTMVSTVKEKLEYIKKILSIGALEELVPTTPKKRLHVSSSNNAENAYIFDELPSPPKKRLHIFSSNKAENECIFEVSSPTLSASSQQSFQGS</sequence>
<evidence type="ECO:0000313" key="8">
    <source>
        <dbReference type="Proteomes" id="UP000006729"/>
    </source>
</evidence>
<gene>
    <name evidence="7" type="ORF">POPTR_011G058600</name>
</gene>
<dbReference type="Gene3D" id="2.170.150.80">
    <property type="entry name" value="NAC domain"/>
    <property type="match status" value="1"/>
</dbReference>
<dbReference type="InParanoid" id="B9I146"/>
<accession>B9N9K1</accession>
<comment type="subcellular location">
    <subcellularLocation>
        <location evidence="1">Nucleus</location>
    </subcellularLocation>
</comment>
<dbReference type="GO" id="GO:0005634">
    <property type="term" value="C:nucleus"/>
    <property type="evidence" value="ECO:0007669"/>
    <property type="project" value="UniProtKB-SubCell"/>
</dbReference>
<evidence type="ECO:0000259" key="6">
    <source>
        <dbReference type="PROSITE" id="PS51005"/>
    </source>
</evidence>
<evidence type="ECO:0000256" key="4">
    <source>
        <dbReference type="ARBA" id="ARBA00023163"/>
    </source>
</evidence>
<dbReference type="EMBL" id="CM009300">
    <property type="protein sequence ID" value="PNT12007.2"/>
    <property type="molecule type" value="Genomic_DNA"/>
</dbReference>
<protein>
    <recommendedName>
        <fullName evidence="6">NAC domain-containing protein</fullName>
    </recommendedName>
</protein>
<dbReference type="Pfam" id="PF02365">
    <property type="entry name" value="NAM"/>
    <property type="match status" value="1"/>
</dbReference>
<feature type="domain" description="NAC" evidence="6">
    <location>
        <begin position="11"/>
        <end position="165"/>
    </location>
</feature>
<dbReference type="eggNOG" id="ENOG502QU0A">
    <property type="taxonomic scope" value="Eukaryota"/>
</dbReference>
<keyword evidence="2" id="KW-0805">Transcription regulation</keyword>
<dbReference type="Gramene" id="Potri.011G058600.1.v4.1">
    <property type="protein sequence ID" value="Potri.011G058600.1.v4.1"/>
    <property type="gene ID" value="Potri.011G058600.v4.1"/>
</dbReference>
<dbReference type="SMR" id="B9I146"/>
<name>B9I146_POPTR</name>
<dbReference type="AlphaFoldDB" id="B9I146"/>